<dbReference type="Proteomes" id="UP000239649">
    <property type="component" value="Unassembled WGS sequence"/>
</dbReference>
<dbReference type="STRING" id="554055.A0A2P6V908"/>
<dbReference type="GO" id="GO:0016757">
    <property type="term" value="F:glycosyltransferase activity"/>
    <property type="evidence" value="ECO:0007669"/>
    <property type="project" value="InterPro"/>
</dbReference>
<feature type="compositionally biased region" description="Basic and acidic residues" evidence="1">
    <location>
        <begin position="524"/>
        <end position="561"/>
    </location>
</feature>
<dbReference type="PANTHER" id="PTHR20961:SF124">
    <property type="entry name" value="GLYCOSYLTRANSFERASE"/>
    <property type="match status" value="1"/>
</dbReference>
<name>A0A2P6V908_9CHLO</name>
<evidence type="ECO:0000256" key="1">
    <source>
        <dbReference type="SAM" id="MobiDB-lite"/>
    </source>
</evidence>
<feature type="compositionally biased region" description="Low complexity" evidence="1">
    <location>
        <begin position="565"/>
        <end position="583"/>
    </location>
</feature>
<accession>A0A2P6V908</accession>
<gene>
    <name evidence="2" type="ORF">C2E20_6087</name>
</gene>
<keyword evidence="3" id="KW-1185">Reference proteome</keyword>
<dbReference type="AlphaFoldDB" id="A0A2P6V908"/>
<evidence type="ECO:0000313" key="3">
    <source>
        <dbReference type="Proteomes" id="UP000239649"/>
    </source>
</evidence>
<dbReference type="InterPro" id="IPR007657">
    <property type="entry name" value="Glycosyltransferase_61"/>
</dbReference>
<organism evidence="2 3">
    <name type="scientific">Micractinium conductrix</name>
    <dbReference type="NCBI Taxonomy" id="554055"/>
    <lineage>
        <taxon>Eukaryota</taxon>
        <taxon>Viridiplantae</taxon>
        <taxon>Chlorophyta</taxon>
        <taxon>core chlorophytes</taxon>
        <taxon>Trebouxiophyceae</taxon>
        <taxon>Chlorellales</taxon>
        <taxon>Chlorellaceae</taxon>
        <taxon>Chlorella clade</taxon>
        <taxon>Micractinium</taxon>
    </lineage>
</organism>
<dbReference type="OrthoDB" id="506995at2759"/>
<evidence type="ECO:0000313" key="2">
    <source>
        <dbReference type="EMBL" id="PSC70577.1"/>
    </source>
</evidence>
<protein>
    <submittedName>
        <fullName evidence="2">Uncharacterized protein</fullName>
    </submittedName>
</protein>
<dbReference type="PANTHER" id="PTHR20961">
    <property type="entry name" value="GLYCOSYLTRANSFERASE"/>
    <property type="match status" value="1"/>
</dbReference>
<reference evidence="2 3" key="1">
    <citation type="journal article" date="2018" name="Plant J.">
        <title>Genome sequences of Chlorella sorokiniana UTEX 1602 and Micractinium conductrix SAG 241.80: implications to maltose excretion by a green alga.</title>
        <authorList>
            <person name="Arriola M.B."/>
            <person name="Velmurugan N."/>
            <person name="Zhang Y."/>
            <person name="Plunkett M.H."/>
            <person name="Hondzo H."/>
            <person name="Barney B.M."/>
        </authorList>
    </citation>
    <scope>NUCLEOTIDE SEQUENCE [LARGE SCALE GENOMIC DNA]</scope>
    <source>
        <strain evidence="2 3">SAG 241.80</strain>
    </source>
</reference>
<comment type="caution">
    <text evidence="2">The sequence shown here is derived from an EMBL/GenBank/DDBJ whole genome shotgun (WGS) entry which is preliminary data.</text>
</comment>
<feature type="region of interest" description="Disordered" evidence="1">
    <location>
        <begin position="511"/>
        <end position="591"/>
    </location>
</feature>
<sequence length="591" mass="65685">MSKLALPARRRQPLVVLSLLLNILLLGGSVLWWSGGGTAGVLQGTSVRVAGARTLPRAAGFAACERAQIDEQKMAEWGCKVFNKVCFDQENVLLHSGEKTPNSPNFTHDELFTVKPVPAYVLPGYEEPLGTPHFTPKCWDLNIRGPTPYDPADVWQPAEFTNCTVPVVWWVTYFSIFGDLFIGSSLALDSMLAEGALDRNVTLAPVSLGLDLPAFYQPLLDPYTRHRVVSFSSLSSREHLHTGQPRCFERAALCNMVGMYTGSPRHHWGELTPKTTARRAMQHFRREQPEEFVLHDKLAAAENGTVFRVAFMPRVGGLRIIRNLAAAVEECKQWKPPSDTRFTSVDCVLLPDGKPQNHVKLIAQMQNVHALVNTHGSGNNYAFFAREGSALVEILPWNFHGKGCTWADQYFSDWYETDHTVDTGYFRLVADKDHTFMGPYEKKGIGSSIAFGRDQDVALDFPTLAKALVKIARGELETNAHNDAERTFYMTREDICPGALQYQKEEKEKAEAARKAADAAAAVRTEEAEKGQEKQNRVFEEREQMERQEAEKEQQQKKEGGDGETAGQEAQQEDGAAAASAPEGDGEGKQQ</sequence>
<dbReference type="EMBL" id="LHPF02000019">
    <property type="protein sequence ID" value="PSC70577.1"/>
    <property type="molecule type" value="Genomic_DNA"/>
</dbReference>
<proteinExistence type="predicted"/>